<evidence type="ECO:0000313" key="3">
    <source>
        <dbReference type="Proteomes" id="UP000746690"/>
    </source>
</evidence>
<keyword evidence="1" id="KW-0732">Signal</keyword>
<comment type="caution">
    <text evidence="2">The sequence shown here is derived from an EMBL/GenBank/DDBJ whole genome shotgun (WGS) entry which is preliminary data.</text>
</comment>
<dbReference type="Proteomes" id="UP000746690">
    <property type="component" value="Unassembled WGS sequence"/>
</dbReference>
<protein>
    <submittedName>
        <fullName evidence="2">DUF3157 family protein</fullName>
    </submittedName>
</protein>
<proteinExistence type="predicted"/>
<dbReference type="Pfam" id="PF11355">
    <property type="entry name" value="DUF3157"/>
    <property type="match status" value="1"/>
</dbReference>
<evidence type="ECO:0000313" key="2">
    <source>
        <dbReference type="EMBL" id="NMH87426.1"/>
    </source>
</evidence>
<name>A0ABX1RW89_9FLAO</name>
<feature type="chain" id="PRO_5045185569" evidence="1">
    <location>
        <begin position="19"/>
        <end position="151"/>
    </location>
</feature>
<accession>A0ABX1RW89</accession>
<sequence>MKTFFFLLLFVVSFTGFAQNNHIIKTEDGRRVLLKADFTWEYIDAKKPNPVVNNDLENSTKPKKDKECNLAEDFVEPKLNRKIQAQLKRGRATMAHVKKKVAKDYNCEATDILLIAVSEQKEKAVYHFCIKGTKTTYKRIGNSIVKKDTFF</sequence>
<dbReference type="EMBL" id="JABBHF010000004">
    <property type="protein sequence ID" value="NMH87426.1"/>
    <property type="molecule type" value="Genomic_DNA"/>
</dbReference>
<reference evidence="2 3" key="1">
    <citation type="submission" date="2020-04" db="EMBL/GenBank/DDBJ databases">
        <title>A Flavivirga sp. nov.</title>
        <authorList>
            <person name="Sun X."/>
        </authorList>
    </citation>
    <scope>NUCLEOTIDE SEQUENCE [LARGE SCALE GENOMIC DNA]</scope>
    <source>
        <strain evidence="2 3">Y03</strain>
    </source>
</reference>
<organism evidence="2 3">
    <name type="scientific">Flavivirga algicola</name>
    <dbReference type="NCBI Taxonomy" id="2729136"/>
    <lineage>
        <taxon>Bacteria</taxon>
        <taxon>Pseudomonadati</taxon>
        <taxon>Bacteroidota</taxon>
        <taxon>Flavobacteriia</taxon>
        <taxon>Flavobacteriales</taxon>
        <taxon>Flavobacteriaceae</taxon>
        <taxon>Flavivirga</taxon>
    </lineage>
</organism>
<dbReference type="InterPro" id="IPR021501">
    <property type="entry name" value="DUF3157"/>
</dbReference>
<gene>
    <name evidence="2" type="ORF">HHX25_07915</name>
</gene>
<evidence type="ECO:0000256" key="1">
    <source>
        <dbReference type="SAM" id="SignalP"/>
    </source>
</evidence>
<feature type="signal peptide" evidence="1">
    <location>
        <begin position="1"/>
        <end position="18"/>
    </location>
</feature>
<keyword evidence="3" id="KW-1185">Reference proteome</keyword>
<dbReference type="RefSeq" id="WP_169671935.1">
    <property type="nucleotide sequence ID" value="NZ_JABBHF010000004.1"/>
</dbReference>